<dbReference type="AlphaFoldDB" id="A0AAD4SQQ3"/>
<feature type="transmembrane region" description="Helical" evidence="1">
    <location>
        <begin position="31"/>
        <end position="52"/>
    </location>
</feature>
<evidence type="ECO:0000313" key="2">
    <source>
        <dbReference type="EMBL" id="KAI3915895.1"/>
    </source>
</evidence>
<dbReference type="Proteomes" id="UP001202328">
    <property type="component" value="Unassembled WGS sequence"/>
</dbReference>
<sequence>MIVVFHLADENFHEQLSPPPANWPLSHYDTIGVFGVGSISRYITILTLNITYKEVTNRDKQRLSFERRIERLKNFEQSHEHNRISFIFFGYNTSLQGLISHQFNQPLLKIGKGLQLV</sequence>
<keyword evidence="1" id="KW-0472">Membrane</keyword>
<accession>A0AAD4SQQ3</accession>
<keyword evidence="3" id="KW-1185">Reference proteome</keyword>
<organism evidence="2 3">
    <name type="scientific">Papaver atlanticum</name>
    <dbReference type="NCBI Taxonomy" id="357466"/>
    <lineage>
        <taxon>Eukaryota</taxon>
        <taxon>Viridiplantae</taxon>
        <taxon>Streptophyta</taxon>
        <taxon>Embryophyta</taxon>
        <taxon>Tracheophyta</taxon>
        <taxon>Spermatophyta</taxon>
        <taxon>Magnoliopsida</taxon>
        <taxon>Ranunculales</taxon>
        <taxon>Papaveraceae</taxon>
        <taxon>Papaveroideae</taxon>
        <taxon>Papaver</taxon>
    </lineage>
</organism>
<name>A0AAD4SQQ3_9MAGN</name>
<keyword evidence="1" id="KW-0812">Transmembrane</keyword>
<dbReference type="EMBL" id="JAJJMB010009125">
    <property type="protein sequence ID" value="KAI3915895.1"/>
    <property type="molecule type" value="Genomic_DNA"/>
</dbReference>
<keyword evidence="1" id="KW-1133">Transmembrane helix</keyword>
<proteinExistence type="predicted"/>
<comment type="caution">
    <text evidence="2">The sequence shown here is derived from an EMBL/GenBank/DDBJ whole genome shotgun (WGS) entry which is preliminary data.</text>
</comment>
<evidence type="ECO:0000313" key="3">
    <source>
        <dbReference type="Proteomes" id="UP001202328"/>
    </source>
</evidence>
<reference evidence="2" key="1">
    <citation type="submission" date="2022-04" db="EMBL/GenBank/DDBJ databases">
        <title>A functionally conserved STORR gene fusion in Papaver species that diverged 16.8 million years ago.</title>
        <authorList>
            <person name="Catania T."/>
        </authorList>
    </citation>
    <scope>NUCLEOTIDE SEQUENCE</scope>
    <source>
        <strain evidence="2">S-188037</strain>
    </source>
</reference>
<gene>
    <name evidence="2" type="ORF">MKW98_004336</name>
</gene>
<evidence type="ECO:0000256" key="1">
    <source>
        <dbReference type="SAM" id="Phobius"/>
    </source>
</evidence>
<protein>
    <submittedName>
        <fullName evidence="2">Uncharacterized protein</fullName>
    </submittedName>
</protein>